<dbReference type="EMBL" id="JAUOQO010000900">
    <property type="protein sequence ID" value="MDO6575578.1"/>
    <property type="molecule type" value="Genomic_DNA"/>
</dbReference>
<sequence length="79" mass="8481">IKSSFSDNISSVAKLFGEKTLMVPISLAATAMQLSSTKNAFGHWGQLTFRSYLVGAPAVGTLQLLTGGSRPRDHYQDAH</sequence>
<feature type="non-terminal residue" evidence="1">
    <location>
        <position position="1"/>
    </location>
</feature>
<reference evidence="1" key="1">
    <citation type="submission" date="2023-07" db="EMBL/GenBank/DDBJ databases">
        <title>Genome content predicts the carbon catabolic preferences of heterotrophic bacteria.</title>
        <authorList>
            <person name="Gralka M."/>
        </authorList>
    </citation>
    <scope>NUCLEOTIDE SEQUENCE</scope>
    <source>
        <strain evidence="1">E2R20</strain>
    </source>
</reference>
<name>A0AAW7YX21_9STAP</name>
<feature type="non-terminal residue" evidence="1">
    <location>
        <position position="79"/>
    </location>
</feature>
<organism evidence="1 2">
    <name type="scientific">Staphylococcus pasteuri_A</name>
    <dbReference type="NCBI Taxonomy" id="3062664"/>
    <lineage>
        <taxon>Bacteria</taxon>
        <taxon>Bacillati</taxon>
        <taxon>Bacillota</taxon>
        <taxon>Bacilli</taxon>
        <taxon>Bacillales</taxon>
        <taxon>Staphylococcaceae</taxon>
        <taxon>Staphylococcus</taxon>
    </lineage>
</organism>
<keyword evidence="2" id="KW-1185">Reference proteome</keyword>
<gene>
    <name evidence="1" type="ORF">Q4528_15810</name>
</gene>
<evidence type="ECO:0000313" key="1">
    <source>
        <dbReference type="EMBL" id="MDO6575578.1"/>
    </source>
</evidence>
<dbReference type="AlphaFoldDB" id="A0AAW7YX21"/>
<proteinExistence type="predicted"/>
<accession>A0AAW7YX21</accession>
<dbReference type="Proteomes" id="UP001170310">
    <property type="component" value="Unassembled WGS sequence"/>
</dbReference>
<comment type="caution">
    <text evidence="1">The sequence shown here is derived from an EMBL/GenBank/DDBJ whole genome shotgun (WGS) entry which is preliminary data.</text>
</comment>
<dbReference type="RefSeq" id="WP_303522704.1">
    <property type="nucleotide sequence ID" value="NZ_JAUOQO010000900.1"/>
</dbReference>
<protein>
    <submittedName>
        <fullName evidence="1">Uncharacterized protein</fullName>
    </submittedName>
</protein>
<evidence type="ECO:0000313" key="2">
    <source>
        <dbReference type="Proteomes" id="UP001170310"/>
    </source>
</evidence>